<evidence type="ECO:0000313" key="2">
    <source>
        <dbReference type="Proteomes" id="UP000465810"/>
    </source>
</evidence>
<proteinExistence type="predicted"/>
<evidence type="ECO:0000313" key="1">
    <source>
        <dbReference type="EMBL" id="MYL96240.1"/>
    </source>
</evidence>
<accession>A0A7X4GCQ8</accession>
<dbReference type="RefSeq" id="WP_160983988.1">
    <property type="nucleotide sequence ID" value="NZ_WVTD01000001.1"/>
</dbReference>
<reference evidence="1 2" key="1">
    <citation type="submission" date="2019-12" db="EMBL/GenBank/DDBJ databases">
        <authorList>
            <person name="Feng G."/>
            <person name="Zhu H."/>
        </authorList>
    </citation>
    <scope>NUCLEOTIDE SEQUENCE [LARGE SCALE GENOMIC DNA]</scope>
    <source>
        <strain evidence="1 2">FGD1</strain>
    </source>
</reference>
<name>A0A7X4GCQ8_9SPHN</name>
<dbReference type="Proteomes" id="UP000465810">
    <property type="component" value="Unassembled WGS sequence"/>
</dbReference>
<protein>
    <submittedName>
        <fullName evidence="1">Uncharacterized protein</fullName>
    </submittedName>
</protein>
<comment type="caution">
    <text evidence="1">The sequence shown here is derived from an EMBL/GenBank/DDBJ whole genome shotgun (WGS) entry which is preliminary data.</text>
</comment>
<keyword evidence="2" id="KW-1185">Reference proteome</keyword>
<gene>
    <name evidence="1" type="ORF">GR702_00435</name>
</gene>
<sequence length="141" mass="15999">MRLINEAPGLDDDAVAQRADELGVRFDNDVIDRILDYPARSPVEDLALIRGWTLSAGKRDRAPVRLEETNMLKGERGLGLYQFTLRRDRYYAEISEVEASGDSCTVPSPAFFAVEDRSYLGVFVNNRLREVSAFDAWLREV</sequence>
<organism evidence="1 2">
    <name type="scientific">Novosphingobium silvae</name>
    <dbReference type="NCBI Taxonomy" id="2692619"/>
    <lineage>
        <taxon>Bacteria</taxon>
        <taxon>Pseudomonadati</taxon>
        <taxon>Pseudomonadota</taxon>
        <taxon>Alphaproteobacteria</taxon>
        <taxon>Sphingomonadales</taxon>
        <taxon>Sphingomonadaceae</taxon>
        <taxon>Novosphingobium</taxon>
    </lineage>
</organism>
<dbReference type="AlphaFoldDB" id="A0A7X4GCQ8"/>
<dbReference type="EMBL" id="WVTD01000001">
    <property type="protein sequence ID" value="MYL96240.1"/>
    <property type="molecule type" value="Genomic_DNA"/>
</dbReference>